<organism evidence="2 3">
    <name type="scientific">Microbacterium album</name>
    <dbReference type="NCBI Taxonomy" id="2053191"/>
    <lineage>
        <taxon>Bacteria</taxon>
        <taxon>Bacillati</taxon>
        <taxon>Actinomycetota</taxon>
        <taxon>Actinomycetes</taxon>
        <taxon>Micrococcales</taxon>
        <taxon>Microbacteriaceae</taxon>
        <taxon>Microbacterium</taxon>
    </lineage>
</organism>
<accession>A0A917MKE7</accession>
<evidence type="ECO:0000256" key="1">
    <source>
        <dbReference type="SAM" id="MobiDB-lite"/>
    </source>
</evidence>
<proteinExistence type="predicted"/>
<keyword evidence="3" id="KW-1185">Reference proteome</keyword>
<reference evidence="2" key="2">
    <citation type="submission" date="2020-09" db="EMBL/GenBank/DDBJ databases">
        <authorList>
            <person name="Sun Q."/>
            <person name="Zhou Y."/>
        </authorList>
    </citation>
    <scope>NUCLEOTIDE SEQUENCE</scope>
    <source>
        <strain evidence="2">CGMCC 1.15794</strain>
    </source>
</reference>
<dbReference type="EMBL" id="BMJY01000001">
    <property type="protein sequence ID" value="GGH34234.1"/>
    <property type="molecule type" value="Genomic_DNA"/>
</dbReference>
<reference evidence="2" key="1">
    <citation type="journal article" date="2014" name="Int. J. Syst. Evol. Microbiol.">
        <title>Complete genome sequence of Corynebacterium casei LMG S-19264T (=DSM 44701T), isolated from a smear-ripened cheese.</title>
        <authorList>
            <consortium name="US DOE Joint Genome Institute (JGI-PGF)"/>
            <person name="Walter F."/>
            <person name="Albersmeier A."/>
            <person name="Kalinowski J."/>
            <person name="Ruckert C."/>
        </authorList>
    </citation>
    <scope>NUCLEOTIDE SEQUENCE</scope>
    <source>
        <strain evidence="2">CGMCC 1.15794</strain>
    </source>
</reference>
<dbReference type="AlphaFoldDB" id="A0A917MKE7"/>
<protein>
    <submittedName>
        <fullName evidence="2">Uncharacterized protein</fullName>
    </submittedName>
</protein>
<evidence type="ECO:0000313" key="3">
    <source>
        <dbReference type="Proteomes" id="UP000657592"/>
    </source>
</evidence>
<evidence type="ECO:0000313" key="2">
    <source>
        <dbReference type="EMBL" id="GGH34234.1"/>
    </source>
</evidence>
<comment type="caution">
    <text evidence="2">The sequence shown here is derived from an EMBL/GenBank/DDBJ whole genome shotgun (WGS) entry which is preliminary data.</text>
</comment>
<dbReference type="RefSeq" id="WP_188754360.1">
    <property type="nucleotide sequence ID" value="NZ_BMJY01000001.1"/>
</dbReference>
<feature type="region of interest" description="Disordered" evidence="1">
    <location>
        <begin position="1"/>
        <end position="21"/>
    </location>
</feature>
<sequence>MAARSPKTAKPEAPVEEYDFDAWTPEDEEKAIAAIAPEVKYIIVERTFVGRFFDGTIVKASLALSLNDVDALQAEHENEIDQFRALIKVVGGEENVSALSRQDISDVAQMATKYFDVLQRIQGANRPES</sequence>
<dbReference type="Proteomes" id="UP000657592">
    <property type="component" value="Unassembled WGS sequence"/>
</dbReference>
<gene>
    <name evidence="2" type="ORF">GCM10010921_01780</name>
</gene>
<name>A0A917MKE7_9MICO</name>